<accession>A0A4U5PHA6</accession>
<evidence type="ECO:0000313" key="1">
    <source>
        <dbReference type="EMBL" id="TKR95494.1"/>
    </source>
</evidence>
<reference evidence="1 2" key="1">
    <citation type="journal article" date="2015" name="Genome Biol.">
        <title>Comparative genomics of Steinernema reveals deeply conserved gene regulatory networks.</title>
        <authorList>
            <person name="Dillman A.R."/>
            <person name="Macchietto M."/>
            <person name="Porter C.F."/>
            <person name="Rogers A."/>
            <person name="Williams B."/>
            <person name="Antoshechkin I."/>
            <person name="Lee M.M."/>
            <person name="Goodwin Z."/>
            <person name="Lu X."/>
            <person name="Lewis E.E."/>
            <person name="Goodrich-Blair H."/>
            <person name="Stock S.P."/>
            <person name="Adams B.J."/>
            <person name="Sternberg P.W."/>
            <person name="Mortazavi A."/>
        </authorList>
    </citation>
    <scope>NUCLEOTIDE SEQUENCE [LARGE SCALE GENOMIC DNA]</scope>
    <source>
        <strain evidence="1 2">ALL</strain>
    </source>
</reference>
<dbReference type="Proteomes" id="UP000298663">
    <property type="component" value="Unassembled WGS sequence"/>
</dbReference>
<comment type="caution">
    <text evidence="1">The sequence shown here is derived from an EMBL/GenBank/DDBJ whole genome shotgun (WGS) entry which is preliminary data.</text>
</comment>
<proteinExistence type="predicted"/>
<gene>
    <name evidence="1" type="ORF">L596_009659</name>
</gene>
<reference evidence="1 2" key="2">
    <citation type="journal article" date="2019" name="G3 (Bethesda)">
        <title>Hybrid Assembly of the Genome of the Entomopathogenic Nematode Steinernema carpocapsae Identifies the X-Chromosome.</title>
        <authorList>
            <person name="Serra L."/>
            <person name="Macchietto M."/>
            <person name="Macias-Munoz A."/>
            <person name="McGill C.J."/>
            <person name="Rodriguez I.M."/>
            <person name="Rodriguez B."/>
            <person name="Murad R."/>
            <person name="Mortazavi A."/>
        </authorList>
    </citation>
    <scope>NUCLEOTIDE SEQUENCE [LARGE SCALE GENOMIC DNA]</scope>
    <source>
        <strain evidence="1 2">ALL</strain>
    </source>
</reference>
<name>A0A4U5PHA6_STECR</name>
<protein>
    <submittedName>
        <fullName evidence="1">Uncharacterized protein</fullName>
    </submittedName>
</protein>
<keyword evidence="2" id="KW-1185">Reference proteome</keyword>
<dbReference type="EMBL" id="AZBU02000002">
    <property type="protein sequence ID" value="TKR95494.1"/>
    <property type="molecule type" value="Genomic_DNA"/>
</dbReference>
<evidence type="ECO:0000313" key="2">
    <source>
        <dbReference type="Proteomes" id="UP000298663"/>
    </source>
</evidence>
<dbReference type="AlphaFoldDB" id="A0A4U5PHA6"/>
<organism evidence="1 2">
    <name type="scientific">Steinernema carpocapsae</name>
    <name type="common">Entomopathogenic nematode</name>
    <dbReference type="NCBI Taxonomy" id="34508"/>
    <lineage>
        <taxon>Eukaryota</taxon>
        <taxon>Metazoa</taxon>
        <taxon>Ecdysozoa</taxon>
        <taxon>Nematoda</taxon>
        <taxon>Chromadorea</taxon>
        <taxon>Rhabditida</taxon>
        <taxon>Tylenchina</taxon>
        <taxon>Panagrolaimomorpha</taxon>
        <taxon>Strongyloidoidea</taxon>
        <taxon>Steinernematidae</taxon>
        <taxon>Steinernema</taxon>
    </lineage>
</organism>
<sequence length="136" mass="14543">MSGRAMPSPDTGVSAPPASPGRVRFIARARAERLLAIKVFQPFKCPSCPHIADRFPATSGVIFIGIVAKAHTLSPFPTLDVSVQTLGLQIQTYADPDESGMIADYSARPLRIGAVGNVDEFEQCVFLLSSRNSPSI</sequence>